<dbReference type="Pfam" id="PF04472">
    <property type="entry name" value="SepF"/>
    <property type="match status" value="1"/>
</dbReference>
<keyword evidence="2" id="KW-0717">Septation</keyword>
<dbReference type="AlphaFoldDB" id="A0A5C4TM64"/>
<comment type="function">
    <text evidence="4">Cell division protein that is part of the divisome complex and is recruited early to the Z-ring. Probably stimulates Z-ring formation, perhaps through the cross-linking of FtsZ protofilaments. Its function overlaps with FtsA.</text>
</comment>
<keyword evidence="1 5" id="KW-0132">Cell division</keyword>
<accession>A0A5C4TM64</accession>
<dbReference type="InterPro" id="IPR038594">
    <property type="entry name" value="SepF-like_sf"/>
</dbReference>
<protein>
    <submittedName>
        <fullName evidence="5">Cell division protein SepF</fullName>
    </submittedName>
</protein>
<evidence type="ECO:0000256" key="1">
    <source>
        <dbReference type="ARBA" id="ARBA00022618"/>
    </source>
</evidence>
<proteinExistence type="predicted"/>
<evidence type="ECO:0000256" key="4">
    <source>
        <dbReference type="ARBA" id="ARBA00044936"/>
    </source>
</evidence>
<keyword evidence="3" id="KW-0131">Cell cycle</keyword>
<sequence length="102" mass="11585">MTENRIPDSQINIMEPRIFADAKSISNKLMSGNAVLIKMNNVQPATIRRIVDFLNGTVFAIDGSIQQIDEHVYLCAPKNFAIDGDVKQRFNKRLENKNDYSN</sequence>
<evidence type="ECO:0000256" key="2">
    <source>
        <dbReference type="ARBA" id="ARBA00023210"/>
    </source>
</evidence>
<gene>
    <name evidence="5" type="ORF">DID87_00695</name>
</gene>
<dbReference type="Gene3D" id="3.30.110.150">
    <property type="entry name" value="SepF-like protein"/>
    <property type="match status" value="1"/>
</dbReference>
<evidence type="ECO:0000313" key="5">
    <source>
        <dbReference type="EMBL" id="TNK91262.1"/>
    </source>
</evidence>
<name>A0A5C4TM64_FRUSA</name>
<dbReference type="Proteomes" id="UP000313312">
    <property type="component" value="Unassembled WGS sequence"/>
</dbReference>
<reference evidence="5 6" key="1">
    <citation type="submission" date="2018-05" db="EMBL/GenBank/DDBJ databases">
        <title>Lactobacillus sanfranciscensis Ah4 draft denome sequence.</title>
        <authorList>
            <person name="Zhang G."/>
        </authorList>
    </citation>
    <scope>NUCLEOTIDE SEQUENCE [LARGE SCALE GENOMIC DNA]</scope>
    <source>
        <strain evidence="5 6">Ah4</strain>
    </source>
</reference>
<comment type="caution">
    <text evidence="5">The sequence shown here is derived from an EMBL/GenBank/DDBJ whole genome shotgun (WGS) entry which is preliminary data.</text>
</comment>
<organism evidence="5 6">
    <name type="scientific">Fructilactobacillus sanfranciscensis</name>
    <name type="common">Lactobacillus sanfranciscensis</name>
    <dbReference type="NCBI Taxonomy" id="1625"/>
    <lineage>
        <taxon>Bacteria</taxon>
        <taxon>Bacillati</taxon>
        <taxon>Bacillota</taxon>
        <taxon>Bacilli</taxon>
        <taxon>Lactobacillales</taxon>
        <taxon>Lactobacillaceae</taxon>
        <taxon>Fructilactobacillus</taxon>
    </lineage>
</organism>
<evidence type="ECO:0000256" key="3">
    <source>
        <dbReference type="ARBA" id="ARBA00023306"/>
    </source>
</evidence>
<dbReference type="PANTHER" id="PTHR35798">
    <property type="entry name" value="CELL DIVISION PROTEIN SEPF"/>
    <property type="match status" value="1"/>
</dbReference>
<dbReference type="InterPro" id="IPR023052">
    <property type="entry name" value="Cell_div_SepF"/>
</dbReference>
<dbReference type="GO" id="GO:0000917">
    <property type="term" value="P:division septum assembly"/>
    <property type="evidence" value="ECO:0007669"/>
    <property type="project" value="UniProtKB-KW"/>
</dbReference>
<dbReference type="InterPro" id="IPR007561">
    <property type="entry name" value="Cell_div_SepF/SepF-rel"/>
</dbReference>
<dbReference type="PANTHER" id="PTHR35798:SF1">
    <property type="entry name" value="CELL DIVISION PROTEIN SEPF"/>
    <property type="match status" value="1"/>
</dbReference>
<dbReference type="EMBL" id="QFCR01000001">
    <property type="protein sequence ID" value="TNK91262.1"/>
    <property type="molecule type" value="Genomic_DNA"/>
</dbReference>
<evidence type="ECO:0000313" key="6">
    <source>
        <dbReference type="Proteomes" id="UP000313312"/>
    </source>
</evidence>